<dbReference type="OrthoDB" id="427186at2759"/>
<dbReference type="Proteomes" id="UP000076874">
    <property type="component" value="Unassembled WGS sequence"/>
</dbReference>
<reference evidence="10 11" key="1">
    <citation type="journal article" date="2016" name="Genome Biol. Evol.">
        <title>Divergent and convergent evolution of fungal pathogenicity.</title>
        <authorList>
            <person name="Shang Y."/>
            <person name="Xiao G."/>
            <person name="Zheng P."/>
            <person name="Cen K."/>
            <person name="Zhan S."/>
            <person name="Wang C."/>
        </authorList>
    </citation>
    <scope>NUCLEOTIDE SEQUENCE [LARGE SCALE GENOMIC DNA]</scope>
    <source>
        <strain evidence="10 11">RCEF 264</strain>
    </source>
</reference>
<evidence type="ECO:0000256" key="5">
    <source>
        <dbReference type="ARBA" id="ARBA00022801"/>
    </source>
</evidence>
<dbReference type="InterPro" id="IPR036959">
    <property type="entry name" value="Peptidase_C12_UCH_sf"/>
</dbReference>
<dbReference type="PROSITE" id="PS52048">
    <property type="entry name" value="UCH_DOMAIN"/>
    <property type="match status" value="1"/>
</dbReference>
<dbReference type="EMBL" id="AZHD01000013">
    <property type="protein sequence ID" value="OAA57954.1"/>
    <property type="molecule type" value="Genomic_DNA"/>
</dbReference>
<evidence type="ECO:0000256" key="3">
    <source>
        <dbReference type="ARBA" id="ARBA00022670"/>
    </source>
</evidence>
<dbReference type="STRING" id="1081102.A0A167QTR2"/>
<dbReference type="Gene3D" id="3.40.532.10">
    <property type="entry name" value="Peptidase C12, ubiquitin carboxyl-terminal hydrolase"/>
    <property type="match status" value="1"/>
</dbReference>
<feature type="site" description="Important for enzyme activity" evidence="7">
    <location>
        <position position="117"/>
    </location>
</feature>
<feature type="active site" description="Nucleophile" evidence="7">
    <location>
        <position position="25"/>
    </location>
</feature>
<dbReference type="PANTHER" id="PTHR10589:SF17">
    <property type="entry name" value="UBIQUITIN CARBOXYL-TERMINAL HYDROLASE"/>
    <property type="match status" value="1"/>
</dbReference>
<name>A0A167QTR2_9HYPO</name>
<keyword evidence="11" id="KW-1185">Reference proteome</keyword>
<dbReference type="AlphaFoldDB" id="A0A167QTR2"/>
<keyword evidence="6 7" id="KW-0788">Thiol protease</keyword>
<dbReference type="Pfam" id="PF01088">
    <property type="entry name" value="Peptidase_C12"/>
    <property type="match status" value="1"/>
</dbReference>
<accession>A0A167QTR2</accession>
<feature type="active site" description="Proton donor" evidence="7">
    <location>
        <position position="100"/>
    </location>
</feature>
<evidence type="ECO:0000256" key="1">
    <source>
        <dbReference type="ARBA" id="ARBA00000707"/>
    </source>
</evidence>
<keyword evidence="3 7" id="KW-0645">Protease</keyword>
<sequence length="166" mass="18406">MCEESNGQQGNEDSIWLKQTINNACGLYAILHAIFNSKARDMLRPASLAKTLFEACSSLPADERPLVLENSAELENLYAQVAMQGTSSVPDNPEDEVDWHYVCFAKSQASGRLYELDGDRKGPLDRGLLGPDDDALALGGLRVIREYVRHERESNDFSLMALVSQE</sequence>
<evidence type="ECO:0000256" key="8">
    <source>
        <dbReference type="RuleBase" id="RU361215"/>
    </source>
</evidence>
<feature type="site" description="Transition state stabilizer" evidence="7">
    <location>
        <position position="19"/>
    </location>
</feature>
<evidence type="ECO:0000259" key="9">
    <source>
        <dbReference type="PROSITE" id="PS52048"/>
    </source>
</evidence>
<proteinExistence type="inferred from homology"/>
<evidence type="ECO:0000256" key="7">
    <source>
        <dbReference type="PROSITE-ProRule" id="PRU01393"/>
    </source>
</evidence>
<comment type="similarity">
    <text evidence="2 7 8">Belongs to the peptidase C12 family.</text>
</comment>
<keyword evidence="4 7" id="KW-0833">Ubl conjugation pathway</keyword>
<dbReference type="GO" id="GO:0004843">
    <property type="term" value="F:cysteine-type deubiquitinase activity"/>
    <property type="evidence" value="ECO:0007669"/>
    <property type="project" value="UniProtKB-UniRule"/>
</dbReference>
<dbReference type="GO" id="GO:0005737">
    <property type="term" value="C:cytoplasm"/>
    <property type="evidence" value="ECO:0007669"/>
    <property type="project" value="TreeGrafter"/>
</dbReference>
<dbReference type="PANTHER" id="PTHR10589">
    <property type="entry name" value="UBIQUITIN CARBOXYL-TERMINAL HYDROLASE"/>
    <property type="match status" value="1"/>
</dbReference>
<dbReference type="SUPFAM" id="SSF54001">
    <property type="entry name" value="Cysteine proteinases"/>
    <property type="match status" value="1"/>
</dbReference>
<evidence type="ECO:0000256" key="2">
    <source>
        <dbReference type="ARBA" id="ARBA00009326"/>
    </source>
</evidence>
<evidence type="ECO:0000256" key="6">
    <source>
        <dbReference type="ARBA" id="ARBA00022807"/>
    </source>
</evidence>
<dbReference type="PRINTS" id="PR00707">
    <property type="entry name" value="UBCTHYDRLASE"/>
</dbReference>
<dbReference type="GO" id="GO:0006511">
    <property type="term" value="P:ubiquitin-dependent protein catabolic process"/>
    <property type="evidence" value="ECO:0007669"/>
    <property type="project" value="UniProtKB-UniRule"/>
</dbReference>
<organism evidence="10 11">
    <name type="scientific">Niveomyces insectorum RCEF 264</name>
    <dbReference type="NCBI Taxonomy" id="1081102"/>
    <lineage>
        <taxon>Eukaryota</taxon>
        <taxon>Fungi</taxon>
        <taxon>Dikarya</taxon>
        <taxon>Ascomycota</taxon>
        <taxon>Pezizomycotina</taxon>
        <taxon>Sordariomycetes</taxon>
        <taxon>Hypocreomycetidae</taxon>
        <taxon>Hypocreales</taxon>
        <taxon>Cordycipitaceae</taxon>
        <taxon>Niveomyces</taxon>
    </lineage>
</organism>
<comment type="caution">
    <text evidence="10">The sequence shown here is derived from an EMBL/GenBank/DDBJ whole genome shotgun (WGS) entry which is preliminary data.</text>
</comment>
<feature type="domain" description="UCH catalytic" evidence="9">
    <location>
        <begin position="1"/>
        <end position="164"/>
    </location>
</feature>
<evidence type="ECO:0000313" key="10">
    <source>
        <dbReference type="EMBL" id="OAA57954.1"/>
    </source>
</evidence>
<comment type="catalytic activity">
    <reaction evidence="1 7 8">
        <text>Thiol-dependent hydrolysis of ester, thioester, amide, peptide and isopeptide bonds formed by the C-terminal Gly of ubiquitin (a 76-residue protein attached to proteins as an intracellular targeting signal).</text>
        <dbReference type="EC" id="3.4.19.12"/>
    </reaction>
</comment>
<dbReference type="InterPro" id="IPR001578">
    <property type="entry name" value="Peptidase_C12_UCH"/>
</dbReference>
<dbReference type="InterPro" id="IPR038765">
    <property type="entry name" value="Papain-like_cys_pep_sf"/>
</dbReference>
<protein>
    <recommendedName>
        <fullName evidence="8">Ubiquitin carboxyl-terminal hydrolase</fullName>
        <ecNumber evidence="8">3.4.19.12</ecNumber>
    </recommendedName>
</protein>
<evidence type="ECO:0000313" key="11">
    <source>
        <dbReference type="Proteomes" id="UP000076874"/>
    </source>
</evidence>
<keyword evidence="5 7" id="KW-0378">Hydrolase</keyword>
<dbReference type="EC" id="3.4.19.12" evidence="8"/>
<gene>
    <name evidence="10" type="ORF">SPI_06839</name>
</gene>
<dbReference type="GO" id="GO:0016579">
    <property type="term" value="P:protein deubiquitination"/>
    <property type="evidence" value="ECO:0007669"/>
    <property type="project" value="TreeGrafter"/>
</dbReference>
<evidence type="ECO:0000256" key="4">
    <source>
        <dbReference type="ARBA" id="ARBA00022786"/>
    </source>
</evidence>